<gene>
    <name evidence="9" type="ORF">SAMN05421847_2478</name>
</gene>
<dbReference type="OrthoDB" id="4174719at2"/>
<dbReference type="NCBIfam" id="TIGR00357">
    <property type="entry name" value="peptide-methionine (R)-S-oxide reductase MsrB"/>
    <property type="match status" value="1"/>
</dbReference>
<dbReference type="InterPro" id="IPR011057">
    <property type="entry name" value="Mss4-like_sf"/>
</dbReference>
<keyword evidence="5" id="KW-0862">Zinc</keyword>
<evidence type="ECO:0000256" key="2">
    <source>
        <dbReference type="ARBA" id="ARBA00007174"/>
    </source>
</evidence>
<evidence type="ECO:0000313" key="9">
    <source>
        <dbReference type="EMBL" id="SEG48941.1"/>
    </source>
</evidence>
<dbReference type="FunFam" id="2.170.150.20:FF:000001">
    <property type="entry name" value="Peptide methionine sulfoxide reductase MsrB"/>
    <property type="match status" value="1"/>
</dbReference>
<evidence type="ECO:0000256" key="1">
    <source>
        <dbReference type="ARBA" id="ARBA00001947"/>
    </source>
</evidence>
<accession>A0A1H6AK79</accession>
<sequence length="180" mass="20430">MKLNILKTAAVVLITSLPIQNFSAQKIQEVNGRKLINPFYSRTDTSILHVTDAQWKKVLNKNLYAVARKNNTEMAYTGKYNDFDGIGTYYCAVCGNALFKSDAKFSSTCGWPSFFETIRPKSVVYKKDYSLGMLRTEVRCGRCDAHLGHLFDDGPTANKKRYCMNSISLEFVPDKKIEKK</sequence>
<comment type="similarity">
    <text evidence="2">Belongs to the MsrB Met sulfoxide reductase family.</text>
</comment>
<evidence type="ECO:0000256" key="6">
    <source>
        <dbReference type="ARBA" id="ARBA00023002"/>
    </source>
</evidence>
<dbReference type="PANTHER" id="PTHR10173:SF52">
    <property type="entry name" value="METHIONINE-R-SULFOXIDE REDUCTASE B1"/>
    <property type="match status" value="1"/>
</dbReference>
<dbReference type="PROSITE" id="PS51790">
    <property type="entry name" value="MSRB"/>
    <property type="match status" value="1"/>
</dbReference>
<dbReference type="Gene3D" id="2.170.150.20">
    <property type="entry name" value="Peptide methionine sulfoxide reductase"/>
    <property type="match status" value="1"/>
</dbReference>
<dbReference type="AlphaFoldDB" id="A0A1H6AK79"/>
<keyword evidence="10" id="KW-1185">Reference proteome</keyword>
<protein>
    <recommendedName>
        <fullName evidence="3">peptide-methionine (R)-S-oxide reductase</fullName>
        <ecNumber evidence="3">1.8.4.12</ecNumber>
    </recommendedName>
</protein>
<dbReference type="Proteomes" id="UP000236738">
    <property type="component" value="Unassembled WGS sequence"/>
</dbReference>
<comment type="cofactor">
    <cofactor evidence="1">
        <name>Zn(2+)</name>
        <dbReference type="ChEBI" id="CHEBI:29105"/>
    </cofactor>
</comment>
<comment type="catalytic activity">
    <reaction evidence="7">
        <text>L-methionyl-[protein] + [thioredoxin]-disulfide + H2O = L-methionyl-(R)-S-oxide-[protein] + [thioredoxin]-dithiol</text>
        <dbReference type="Rhea" id="RHEA:24164"/>
        <dbReference type="Rhea" id="RHEA-COMP:10698"/>
        <dbReference type="Rhea" id="RHEA-COMP:10700"/>
        <dbReference type="Rhea" id="RHEA-COMP:12313"/>
        <dbReference type="Rhea" id="RHEA-COMP:12314"/>
        <dbReference type="ChEBI" id="CHEBI:15377"/>
        <dbReference type="ChEBI" id="CHEBI:16044"/>
        <dbReference type="ChEBI" id="CHEBI:29950"/>
        <dbReference type="ChEBI" id="CHEBI:45764"/>
        <dbReference type="ChEBI" id="CHEBI:50058"/>
        <dbReference type="EC" id="1.8.4.12"/>
    </reaction>
</comment>
<evidence type="ECO:0000256" key="7">
    <source>
        <dbReference type="ARBA" id="ARBA00048488"/>
    </source>
</evidence>
<evidence type="ECO:0000259" key="8">
    <source>
        <dbReference type="PROSITE" id="PS51790"/>
    </source>
</evidence>
<organism evidence="9 10">
    <name type="scientific">Halpernia humi</name>
    <dbReference type="NCBI Taxonomy" id="493375"/>
    <lineage>
        <taxon>Bacteria</taxon>
        <taxon>Pseudomonadati</taxon>
        <taxon>Bacteroidota</taxon>
        <taxon>Flavobacteriia</taxon>
        <taxon>Flavobacteriales</taxon>
        <taxon>Weeksellaceae</taxon>
        <taxon>Chryseobacterium group</taxon>
        <taxon>Halpernia</taxon>
    </lineage>
</organism>
<keyword evidence="4" id="KW-0479">Metal-binding</keyword>
<keyword evidence="6" id="KW-0560">Oxidoreductase</keyword>
<dbReference type="Pfam" id="PF01641">
    <property type="entry name" value="SelR"/>
    <property type="match status" value="1"/>
</dbReference>
<dbReference type="GO" id="GO:0006979">
    <property type="term" value="P:response to oxidative stress"/>
    <property type="evidence" value="ECO:0007669"/>
    <property type="project" value="InterPro"/>
</dbReference>
<dbReference type="GO" id="GO:0033743">
    <property type="term" value="F:peptide-methionine (R)-S-oxide reductase activity"/>
    <property type="evidence" value="ECO:0007669"/>
    <property type="project" value="UniProtKB-EC"/>
</dbReference>
<feature type="domain" description="MsrB" evidence="8">
    <location>
        <begin position="52"/>
        <end position="174"/>
    </location>
</feature>
<evidence type="ECO:0000256" key="5">
    <source>
        <dbReference type="ARBA" id="ARBA00022833"/>
    </source>
</evidence>
<dbReference type="PANTHER" id="PTHR10173">
    <property type="entry name" value="METHIONINE SULFOXIDE REDUCTASE"/>
    <property type="match status" value="1"/>
</dbReference>
<dbReference type="InterPro" id="IPR002579">
    <property type="entry name" value="Met_Sox_Rdtase_MsrB_dom"/>
</dbReference>
<name>A0A1H6AK79_9FLAO</name>
<dbReference type="InterPro" id="IPR028427">
    <property type="entry name" value="Met_Sox_Rdtase_MsrB"/>
</dbReference>
<dbReference type="GO" id="GO:0005737">
    <property type="term" value="C:cytoplasm"/>
    <property type="evidence" value="ECO:0007669"/>
    <property type="project" value="TreeGrafter"/>
</dbReference>
<evidence type="ECO:0000256" key="3">
    <source>
        <dbReference type="ARBA" id="ARBA00012499"/>
    </source>
</evidence>
<dbReference type="GO" id="GO:0030091">
    <property type="term" value="P:protein repair"/>
    <property type="evidence" value="ECO:0007669"/>
    <property type="project" value="InterPro"/>
</dbReference>
<dbReference type="EC" id="1.8.4.12" evidence="3"/>
<dbReference type="RefSeq" id="WP_103914341.1">
    <property type="nucleotide sequence ID" value="NZ_FNUS01000006.1"/>
</dbReference>
<evidence type="ECO:0000256" key="4">
    <source>
        <dbReference type="ARBA" id="ARBA00022723"/>
    </source>
</evidence>
<dbReference type="SUPFAM" id="SSF51316">
    <property type="entry name" value="Mss4-like"/>
    <property type="match status" value="1"/>
</dbReference>
<evidence type="ECO:0000313" key="10">
    <source>
        <dbReference type="Proteomes" id="UP000236738"/>
    </source>
</evidence>
<proteinExistence type="inferred from homology"/>
<reference evidence="10" key="1">
    <citation type="submission" date="2016-10" db="EMBL/GenBank/DDBJ databases">
        <authorList>
            <person name="Varghese N."/>
            <person name="Submissions S."/>
        </authorList>
    </citation>
    <scope>NUCLEOTIDE SEQUENCE [LARGE SCALE GENOMIC DNA]</scope>
    <source>
        <strain evidence="10">DSM 21580</strain>
    </source>
</reference>
<dbReference type="GO" id="GO:0046872">
    <property type="term" value="F:metal ion binding"/>
    <property type="evidence" value="ECO:0007669"/>
    <property type="project" value="UniProtKB-KW"/>
</dbReference>
<dbReference type="EMBL" id="FNUS01000006">
    <property type="protein sequence ID" value="SEG48941.1"/>
    <property type="molecule type" value="Genomic_DNA"/>
</dbReference>